<comment type="similarity">
    <text evidence="2">Belongs to the bacterial solute-binding protein 1 family.</text>
</comment>
<sequence length="416" mass="45657">MTNGTISKLMAAAIVCATGASFAHAEGINGKITFYTHFGQFVDSGDWVRWATAFEEKYPGTEVEILHVANFRKEMPTRIASGDYGDVLNVMDNLPPAEYGEFYLPLNDMSLAETHSFVDRYDVDGNIYGYVYGANAEAVVYNKAAFERAGIESIPTTKTELFAACEALKAEGIVPFQINMGAGWPMQQWDKAALLFADDGSYFDAVATDPAPFADGKPYGEAMQYVRELFEAGCTERDYTANNWDESKMMLGAGEAAMWFLANWSIPQTIIAGESLGLENVSDDLGMFPLPVDDSGDPAVLLWPDWALGVSSQSQNPDTAKAWIEFLLTETDVANAAGFIPGDPRIAPVMPQLEELFAREPRTIEAGTPSSEFKQAMADARLDFMTGTYIRDLVLAEDFDAAIEKVNDRWSRAIAK</sequence>
<comment type="subcellular location">
    <subcellularLocation>
        <location evidence="1">Periplasm</location>
    </subcellularLocation>
</comment>
<dbReference type="Proteomes" id="UP000295696">
    <property type="component" value="Unassembled WGS sequence"/>
</dbReference>
<evidence type="ECO:0000313" key="9">
    <source>
        <dbReference type="EMBL" id="TCS59730.1"/>
    </source>
</evidence>
<accession>A0A4R3J5P8</accession>
<feature type="signal peptide" evidence="8">
    <location>
        <begin position="1"/>
        <end position="25"/>
    </location>
</feature>
<dbReference type="InterPro" id="IPR006059">
    <property type="entry name" value="SBP"/>
</dbReference>
<dbReference type="EMBL" id="SLZU01000019">
    <property type="protein sequence ID" value="TCS59730.1"/>
    <property type="molecule type" value="Genomic_DNA"/>
</dbReference>
<evidence type="ECO:0000256" key="5">
    <source>
        <dbReference type="ARBA" id="ARBA00023136"/>
    </source>
</evidence>
<gene>
    <name evidence="9" type="ORF">EDD52_11933</name>
</gene>
<keyword evidence="5" id="KW-0472">Membrane</keyword>
<keyword evidence="3" id="KW-1003">Cell membrane</keyword>
<name>A0A4R3J5P8_9RHOB</name>
<dbReference type="GO" id="GO:0042597">
    <property type="term" value="C:periplasmic space"/>
    <property type="evidence" value="ECO:0007669"/>
    <property type="project" value="UniProtKB-SubCell"/>
</dbReference>
<keyword evidence="4 8" id="KW-0732">Signal</keyword>
<evidence type="ECO:0000256" key="1">
    <source>
        <dbReference type="ARBA" id="ARBA00004418"/>
    </source>
</evidence>
<evidence type="ECO:0000256" key="7">
    <source>
        <dbReference type="ARBA" id="ARBA00023288"/>
    </source>
</evidence>
<dbReference type="PANTHER" id="PTHR43649">
    <property type="entry name" value="ARABINOSE-BINDING PROTEIN-RELATED"/>
    <property type="match status" value="1"/>
</dbReference>
<evidence type="ECO:0000256" key="2">
    <source>
        <dbReference type="ARBA" id="ARBA00008520"/>
    </source>
</evidence>
<evidence type="ECO:0000256" key="6">
    <source>
        <dbReference type="ARBA" id="ARBA00023139"/>
    </source>
</evidence>
<feature type="chain" id="PRO_5020441392" evidence="8">
    <location>
        <begin position="26"/>
        <end position="416"/>
    </location>
</feature>
<keyword evidence="7" id="KW-0449">Lipoprotein</keyword>
<dbReference type="Pfam" id="PF01547">
    <property type="entry name" value="SBP_bac_1"/>
    <property type="match status" value="1"/>
</dbReference>
<keyword evidence="10" id="KW-1185">Reference proteome</keyword>
<dbReference type="PANTHER" id="PTHR43649:SF33">
    <property type="entry name" value="POLYGALACTURONAN_RHAMNOGALACTURONAN-BINDING PROTEIN YTCQ"/>
    <property type="match status" value="1"/>
</dbReference>
<dbReference type="SUPFAM" id="SSF53850">
    <property type="entry name" value="Periplasmic binding protein-like II"/>
    <property type="match status" value="1"/>
</dbReference>
<reference evidence="9 10" key="1">
    <citation type="submission" date="2019-03" db="EMBL/GenBank/DDBJ databases">
        <title>Genomic Encyclopedia of Type Strains, Phase IV (KMG-IV): sequencing the most valuable type-strain genomes for metagenomic binning, comparative biology and taxonomic classification.</title>
        <authorList>
            <person name="Goeker M."/>
        </authorList>
    </citation>
    <scope>NUCLEOTIDE SEQUENCE [LARGE SCALE GENOMIC DNA]</scope>
    <source>
        <strain evidence="9 10">DSM 104836</strain>
    </source>
</reference>
<dbReference type="RefSeq" id="WP_165907588.1">
    <property type="nucleotide sequence ID" value="NZ_SLZU01000019.1"/>
</dbReference>
<dbReference type="Gene3D" id="3.40.190.10">
    <property type="entry name" value="Periplasmic binding protein-like II"/>
    <property type="match status" value="2"/>
</dbReference>
<comment type="caution">
    <text evidence="9">The sequence shown here is derived from an EMBL/GenBank/DDBJ whole genome shotgun (WGS) entry which is preliminary data.</text>
</comment>
<evidence type="ECO:0000256" key="8">
    <source>
        <dbReference type="SAM" id="SignalP"/>
    </source>
</evidence>
<keyword evidence="6" id="KW-0564">Palmitate</keyword>
<dbReference type="InterPro" id="IPR050490">
    <property type="entry name" value="Bact_solute-bd_prot1"/>
</dbReference>
<organism evidence="9 10">
    <name type="scientific">Primorskyibacter sedentarius</name>
    <dbReference type="NCBI Taxonomy" id="745311"/>
    <lineage>
        <taxon>Bacteria</taxon>
        <taxon>Pseudomonadati</taxon>
        <taxon>Pseudomonadota</taxon>
        <taxon>Alphaproteobacteria</taxon>
        <taxon>Rhodobacterales</taxon>
        <taxon>Roseobacteraceae</taxon>
        <taxon>Primorskyibacter</taxon>
    </lineage>
</organism>
<evidence type="ECO:0000313" key="10">
    <source>
        <dbReference type="Proteomes" id="UP000295696"/>
    </source>
</evidence>
<protein>
    <submittedName>
        <fullName evidence="9">ABC-type glycerol-3-phosphate transport system substrate-binding protein</fullName>
    </submittedName>
</protein>
<proteinExistence type="inferred from homology"/>
<evidence type="ECO:0000256" key="3">
    <source>
        <dbReference type="ARBA" id="ARBA00022475"/>
    </source>
</evidence>
<evidence type="ECO:0000256" key="4">
    <source>
        <dbReference type="ARBA" id="ARBA00022729"/>
    </source>
</evidence>
<dbReference type="AlphaFoldDB" id="A0A4R3J5P8"/>